<dbReference type="Proteomes" id="UP000095285">
    <property type="component" value="Unassembled WGS sequence"/>
</dbReference>
<evidence type="ECO:0000256" key="5">
    <source>
        <dbReference type="ARBA" id="ARBA00023180"/>
    </source>
</evidence>
<proteinExistence type="predicted"/>
<reference evidence="7" key="1">
    <citation type="submission" date="2012-04" db="EMBL/GenBank/DDBJ databases">
        <title>The Genome Sequence of Loa loa.</title>
        <authorList>
            <consortium name="The Broad Institute Genome Sequencing Platform"/>
            <consortium name="Broad Institute Genome Sequencing Center for Infectious Disease"/>
            <person name="Nutman T.B."/>
            <person name="Fink D.L."/>
            <person name="Russ C."/>
            <person name="Young S."/>
            <person name="Zeng Q."/>
            <person name="Gargeya S."/>
            <person name="Alvarado L."/>
            <person name="Berlin A."/>
            <person name="Chapman S.B."/>
            <person name="Chen Z."/>
            <person name="Freedman E."/>
            <person name="Gellesch M."/>
            <person name="Goldberg J."/>
            <person name="Griggs A."/>
            <person name="Gujja S."/>
            <person name="Heilman E.R."/>
            <person name="Heiman D."/>
            <person name="Howarth C."/>
            <person name="Mehta T."/>
            <person name="Neiman D."/>
            <person name="Pearson M."/>
            <person name="Roberts A."/>
            <person name="Saif S."/>
            <person name="Shea T."/>
            <person name="Shenoy N."/>
            <person name="Sisk P."/>
            <person name="Stolte C."/>
            <person name="Sykes S."/>
            <person name="White J."/>
            <person name="Yandava C."/>
            <person name="Haas B."/>
            <person name="Henn M.R."/>
            <person name="Nusbaum C."/>
            <person name="Birren B."/>
        </authorList>
    </citation>
    <scope>NUCLEOTIDE SEQUENCE [LARGE SCALE GENOMIC DNA]</scope>
</reference>
<dbReference type="Gene3D" id="1.10.238.10">
    <property type="entry name" value="EF-hand"/>
    <property type="match status" value="1"/>
</dbReference>
<evidence type="ECO:0000313" key="7">
    <source>
        <dbReference type="Proteomes" id="UP000095285"/>
    </source>
</evidence>
<evidence type="ECO:0000256" key="3">
    <source>
        <dbReference type="ARBA" id="ARBA00022837"/>
    </source>
</evidence>
<keyword evidence="5" id="KW-0325">Glycoprotein</keyword>
<dbReference type="GO" id="GO:0005576">
    <property type="term" value="C:extracellular region"/>
    <property type="evidence" value="ECO:0007669"/>
    <property type="project" value="UniProtKB-SubCell"/>
</dbReference>
<dbReference type="SUPFAM" id="SSF47473">
    <property type="entry name" value="EF-hand"/>
    <property type="match status" value="1"/>
</dbReference>
<evidence type="ECO:0000256" key="4">
    <source>
        <dbReference type="ARBA" id="ARBA00023157"/>
    </source>
</evidence>
<keyword evidence="7" id="KW-1185">Reference proteome</keyword>
<evidence type="ECO:0000256" key="1">
    <source>
        <dbReference type="ARBA" id="ARBA00004613"/>
    </source>
</evidence>
<evidence type="ECO:0000313" key="8">
    <source>
        <dbReference type="WBParaSite" id="EN70_7361"/>
    </source>
</evidence>
<dbReference type="InterPro" id="IPR019577">
    <property type="entry name" value="SPARC/Testican_Ca-bd-dom"/>
</dbReference>
<keyword evidence="2" id="KW-0964">Secreted</keyword>
<keyword evidence="3" id="KW-0106">Calcium</keyword>
<keyword evidence="4" id="KW-1015">Disulfide bond</keyword>
<dbReference type="InterPro" id="IPR011992">
    <property type="entry name" value="EF-hand-dom_pair"/>
</dbReference>
<dbReference type="InterPro" id="IPR018247">
    <property type="entry name" value="EF_Hand_1_Ca_BS"/>
</dbReference>
<dbReference type="PROSITE" id="PS00018">
    <property type="entry name" value="EF_HAND_1"/>
    <property type="match status" value="1"/>
</dbReference>
<name>A0A1I7VXH6_LOALO</name>
<evidence type="ECO:0000256" key="2">
    <source>
        <dbReference type="ARBA" id="ARBA00022525"/>
    </source>
</evidence>
<sequence>MQLFDKKILLWKFGQLDNDKNSRLSSREFGGLRRLVRKHVTPKMCAKKFTKYCDLNKDGEISAREWVTCLEYAPYFISGNYYFKTIGVFCSLYFKFKFRFWYAMVCGDDECEDKETDDLRSKVKCQ</sequence>
<reference evidence="8" key="2">
    <citation type="submission" date="2016-11" db="UniProtKB">
        <authorList>
            <consortium name="WormBaseParasite"/>
        </authorList>
    </citation>
    <scope>IDENTIFICATION</scope>
</reference>
<feature type="domain" description="SPARC/Testican calcium-binding" evidence="6">
    <location>
        <begin position="6"/>
        <end position="69"/>
    </location>
</feature>
<organism evidence="7 8">
    <name type="scientific">Loa loa</name>
    <name type="common">Eye worm</name>
    <name type="synonym">Filaria loa</name>
    <dbReference type="NCBI Taxonomy" id="7209"/>
    <lineage>
        <taxon>Eukaryota</taxon>
        <taxon>Metazoa</taxon>
        <taxon>Ecdysozoa</taxon>
        <taxon>Nematoda</taxon>
        <taxon>Chromadorea</taxon>
        <taxon>Rhabditida</taxon>
        <taxon>Spirurina</taxon>
        <taxon>Spiruromorpha</taxon>
        <taxon>Filarioidea</taxon>
        <taxon>Onchocercidae</taxon>
        <taxon>Loa</taxon>
    </lineage>
</organism>
<dbReference type="AlphaFoldDB" id="A0A1I7VXH6"/>
<dbReference type="GO" id="GO:0005509">
    <property type="term" value="F:calcium ion binding"/>
    <property type="evidence" value="ECO:0007669"/>
    <property type="project" value="InterPro"/>
</dbReference>
<dbReference type="WBParaSite" id="EN70_7361">
    <property type="protein sequence ID" value="EN70_7361"/>
    <property type="gene ID" value="EN70_7361"/>
</dbReference>
<accession>A0A1I7VXH6</accession>
<evidence type="ECO:0000259" key="6">
    <source>
        <dbReference type="Pfam" id="PF10591"/>
    </source>
</evidence>
<comment type="subcellular location">
    <subcellularLocation>
        <location evidence="1">Secreted</location>
    </subcellularLocation>
</comment>
<protein>
    <submittedName>
        <fullName evidence="8">SPARC_Ca_bdg domain-containing protein</fullName>
    </submittedName>
</protein>
<dbReference type="Pfam" id="PF10591">
    <property type="entry name" value="SPARC_Ca_bdg"/>
    <property type="match status" value="1"/>
</dbReference>